<evidence type="ECO:0000313" key="3">
    <source>
        <dbReference type="Proteomes" id="UP001291306"/>
    </source>
</evidence>
<dbReference type="InterPro" id="IPR050194">
    <property type="entry name" value="Glycosyltransferase_grp1"/>
</dbReference>
<sequence length="374" mass="43445">MNLGIIMCHSAPYRTLQINEFAKIKGINITVYYTFAQNDNREWEDNKKIGYKVEYLKGYKFSEKYGYINYGLFNIVKNNDVLLIGGYSEVSYIILSLLSKIFNKKYGVIFDGISTNRINDKENKIKKFLKNIVVKNSNFIFANGKIGKEYFKNQFKYNEKYIYNQYLTVDSELINSMYNNRFQYRSNVRKKLNIKNEKKVVIFSGRLISIKNVEIIIEAISKIKEKDNIIFLVTGGGILKEKLEELASKKNVKIYITNFIKKQEELFKYYFAGDVLVLPSIDEPWGLVVNEAMNAGLPVIVSDKCGCSMDLVKDGYNGYIFNSSDVEELKEKLQKVLFVNSESMGKESRRIISNWTFKDSRKSLEDALDNLYIN</sequence>
<dbReference type="Pfam" id="PF00534">
    <property type="entry name" value="Glycos_transf_1"/>
    <property type="match status" value="1"/>
</dbReference>
<dbReference type="EMBL" id="WNVC01000017">
    <property type="protein sequence ID" value="MDZ4998781.1"/>
    <property type="molecule type" value="Genomic_DNA"/>
</dbReference>
<evidence type="ECO:0000259" key="1">
    <source>
        <dbReference type="Pfam" id="PF00534"/>
    </source>
</evidence>
<gene>
    <name evidence="2" type="ORF">GNF79_06635</name>
</gene>
<accession>A0AAW9I9E0</accession>
<dbReference type="SUPFAM" id="SSF53756">
    <property type="entry name" value="UDP-Glycosyltransferase/glycogen phosphorylase"/>
    <property type="match status" value="1"/>
</dbReference>
<comment type="caution">
    <text evidence="2">The sequence shown here is derived from an EMBL/GenBank/DDBJ whole genome shotgun (WGS) entry which is preliminary data.</text>
</comment>
<reference evidence="2" key="1">
    <citation type="submission" date="2019-11" db="EMBL/GenBank/DDBJ databases">
        <title>Characterization of Clostridium perfringens isolates from swine manure treated agricultural soils.</title>
        <authorList>
            <person name="Wushke S.T."/>
        </authorList>
    </citation>
    <scope>NUCLEOTIDE SEQUENCE</scope>
    <source>
        <strain evidence="2">X26</strain>
    </source>
</reference>
<proteinExistence type="predicted"/>
<name>A0AAW9I9E0_CLOPF</name>
<feature type="domain" description="Glycosyl transferase family 1" evidence="1">
    <location>
        <begin position="187"/>
        <end position="338"/>
    </location>
</feature>
<protein>
    <submittedName>
        <fullName evidence="2">Glycosyltransferase</fullName>
    </submittedName>
</protein>
<dbReference type="RefSeq" id="WP_280558415.1">
    <property type="nucleotide sequence ID" value="NZ_MUBX01000008.1"/>
</dbReference>
<dbReference type="CDD" id="cd03801">
    <property type="entry name" value="GT4_PimA-like"/>
    <property type="match status" value="1"/>
</dbReference>
<dbReference type="PANTHER" id="PTHR45947">
    <property type="entry name" value="SULFOQUINOVOSYL TRANSFERASE SQD2"/>
    <property type="match status" value="1"/>
</dbReference>
<dbReference type="GO" id="GO:0016758">
    <property type="term" value="F:hexosyltransferase activity"/>
    <property type="evidence" value="ECO:0007669"/>
    <property type="project" value="TreeGrafter"/>
</dbReference>
<evidence type="ECO:0000313" key="2">
    <source>
        <dbReference type="EMBL" id="MDZ4998781.1"/>
    </source>
</evidence>
<dbReference type="Proteomes" id="UP001291306">
    <property type="component" value="Unassembled WGS sequence"/>
</dbReference>
<organism evidence="2 3">
    <name type="scientific">Clostridium perfringens</name>
    <dbReference type="NCBI Taxonomy" id="1502"/>
    <lineage>
        <taxon>Bacteria</taxon>
        <taxon>Bacillati</taxon>
        <taxon>Bacillota</taxon>
        <taxon>Clostridia</taxon>
        <taxon>Eubacteriales</taxon>
        <taxon>Clostridiaceae</taxon>
        <taxon>Clostridium</taxon>
    </lineage>
</organism>
<dbReference type="InterPro" id="IPR001296">
    <property type="entry name" value="Glyco_trans_1"/>
</dbReference>
<dbReference type="PANTHER" id="PTHR45947:SF3">
    <property type="entry name" value="SULFOQUINOVOSYL TRANSFERASE SQD2"/>
    <property type="match status" value="1"/>
</dbReference>
<dbReference type="Gene3D" id="3.40.50.2000">
    <property type="entry name" value="Glycogen Phosphorylase B"/>
    <property type="match status" value="2"/>
</dbReference>
<dbReference type="AlphaFoldDB" id="A0AAW9I9E0"/>